<comment type="subunit">
    <text evidence="2">Homodimer. Interacts with LigD.</text>
</comment>
<dbReference type="HAMAP" id="MF_01875">
    <property type="entry name" value="Prokaryotic_Ku"/>
    <property type="match status" value="1"/>
</dbReference>
<keyword evidence="1 2" id="KW-0238">DNA-binding</keyword>
<dbReference type="InterPro" id="IPR016194">
    <property type="entry name" value="SPOC-like_C_dom_sf"/>
</dbReference>
<dbReference type="EMBL" id="JAUSVF010000001">
    <property type="protein sequence ID" value="MDQ0320050.1"/>
    <property type="molecule type" value="Genomic_DNA"/>
</dbReference>
<dbReference type="RefSeq" id="WP_307229437.1">
    <property type="nucleotide sequence ID" value="NZ_JAUSVF010000001.1"/>
</dbReference>
<organism evidence="4 5">
    <name type="scientific">Pararhizobium capsulatum DSM 1112</name>
    <dbReference type="NCBI Taxonomy" id="1121113"/>
    <lineage>
        <taxon>Bacteria</taxon>
        <taxon>Pseudomonadati</taxon>
        <taxon>Pseudomonadota</taxon>
        <taxon>Alphaproteobacteria</taxon>
        <taxon>Hyphomicrobiales</taxon>
        <taxon>Rhizobiaceae</taxon>
        <taxon>Rhizobium/Agrobacterium group</taxon>
        <taxon>Pararhizobium</taxon>
    </lineage>
</organism>
<feature type="domain" description="Ku" evidence="3">
    <location>
        <begin position="56"/>
        <end position="189"/>
    </location>
</feature>
<gene>
    <name evidence="2" type="primary">ku</name>
    <name evidence="4" type="ORF">QO002_002188</name>
</gene>
<comment type="function">
    <text evidence="2">With LigD forms a non-homologous end joining (NHEJ) DNA repair enzyme, which repairs dsDNA breaks with reduced fidelity. Binds linear dsDNA with 5'- and 3'- overhangs but not closed circular dsDNA nor ssDNA. Recruits and stimulates the ligase activity of LigD.</text>
</comment>
<evidence type="ECO:0000256" key="2">
    <source>
        <dbReference type="HAMAP-Rule" id="MF_01875"/>
    </source>
</evidence>
<dbReference type="Pfam" id="PF02735">
    <property type="entry name" value="Ku"/>
    <property type="match status" value="1"/>
</dbReference>
<dbReference type="SMART" id="SM00559">
    <property type="entry name" value="Ku78"/>
    <property type="match status" value="1"/>
</dbReference>
<dbReference type="InterPro" id="IPR006164">
    <property type="entry name" value="DNA_bd_Ku70/Ku80"/>
</dbReference>
<name>A0ABU0BP75_9HYPH</name>
<accession>A0ABU0BP75</accession>
<dbReference type="PANTHER" id="PTHR41251:SF1">
    <property type="entry name" value="NON-HOMOLOGOUS END JOINING PROTEIN KU"/>
    <property type="match status" value="1"/>
</dbReference>
<evidence type="ECO:0000256" key="1">
    <source>
        <dbReference type="ARBA" id="ARBA00023125"/>
    </source>
</evidence>
<comment type="similarity">
    <text evidence="2">Belongs to the prokaryotic Ku family.</text>
</comment>
<dbReference type="InterPro" id="IPR009187">
    <property type="entry name" value="Prok_Ku"/>
</dbReference>
<protein>
    <recommendedName>
        <fullName evidence="2">Non-homologous end joining protein Ku</fullName>
    </recommendedName>
</protein>
<comment type="caution">
    <text evidence="4">The sequence shown here is derived from an EMBL/GenBank/DDBJ whole genome shotgun (WGS) entry which is preliminary data.</text>
</comment>
<dbReference type="PANTHER" id="PTHR41251">
    <property type="entry name" value="NON-HOMOLOGOUS END JOINING PROTEIN KU"/>
    <property type="match status" value="1"/>
</dbReference>
<sequence>MAAVKPYWKGYLKLSLVTCPVALSPATSDTEKVRFHTMNRATGNRVASRYVDSVTGKEVNTEDQVKGYERGEGDYIIVEEEELDAVALESVRTIEIELFTPRDSVEWIWLEKPHYLVPNDKVGEDAFAVIRDAMRSENVVGISRLVFGQRERAVMLEPRDEGIVLWTLRYGDEVRLEEEYFSGIKAKPEGGLGPLMKQLIQKQTKKWSPVVDPIQDRMLELIAEKKKTMGKTAKRAGAKKDAAAGASNNVVDIMAALKKSLEEGKQRGR</sequence>
<keyword evidence="2" id="KW-0234">DNA repair</keyword>
<evidence type="ECO:0000313" key="4">
    <source>
        <dbReference type="EMBL" id="MDQ0320050.1"/>
    </source>
</evidence>
<keyword evidence="2" id="KW-0233">DNA recombination</keyword>
<reference evidence="4 5" key="1">
    <citation type="submission" date="2023-07" db="EMBL/GenBank/DDBJ databases">
        <title>Genomic Encyclopedia of Type Strains, Phase IV (KMG-IV): sequencing the most valuable type-strain genomes for metagenomic binning, comparative biology and taxonomic classification.</title>
        <authorList>
            <person name="Goeker M."/>
        </authorList>
    </citation>
    <scope>NUCLEOTIDE SEQUENCE [LARGE SCALE GENOMIC DNA]</scope>
    <source>
        <strain evidence="4 5">DSM 1112</strain>
    </source>
</reference>
<evidence type="ECO:0000259" key="3">
    <source>
        <dbReference type="SMART" id="SM00559"/>
    </source>
</evidence>
<dbReference type="Proteomes" id="UP001230207">
    <property type="component" value="Unassembled WGS sequence"/>
</dbReference>
<dbReference type="NCBIfam" id="TIGR02772">
    <property type="entry name" value="Ku_bact"/>
    <property type="match status" value="1"/>
</dbReference>
<dbReference type="SUPFAM" id="SSF100939">
    <property type="entry name" value="SPOC domain-like"/>
    <property type="match status" value="1"/>
</dbReference>
<dbReference type="Gene3D" id="2.40.290.10">
    <property type="match status" value="1"/>
</dbReference>
<keyword evidence="2" id="KW-0227">DNA damage</keyword>
<keyword evidence="5" id="KW-1185">Reference proteome</keyword>
<evidence type="ECO:0000313" key="5">
    <source>
        <dbReference type="Proteomes" id="UP001230207"/>
    </source>
</evidence>
<proteinExistence type="inferred from homology"/>
<dbReference type="PIRSF" id="PIRSF006493">
    <property type="entry name" value="Prok_Ku"/>
    <property type="match status" value="1"/>
</dbReference>